<dbReference type="HOGENOM" id="CLU_1468326_0_0_1"/>
<keyword evidence="3" id="KW-1185">Reference proteome</keyword>
<reference evidence="3" key="2">
    <citation type="submission" date="2015-01" db="EMBL/GenBank/DDBJ databases">
        <title>Evolutionary Origins and Diversification of the Mycorrhizal Mutualists.</title>
        <authorList>
            <consortium name="DOE Joint Genome Institute"/>
            <consortium name="Mycorrhizal Genomics Consortium"/>
            <person name="Kohler A."/>
            <person name="Kuo A."/>
            <person name="Nagy L.G."/>
            <person name="Floudas D."/>
            <person name="Copeland A."/>
            <person name="Barry K.W."/>
            <person name="Cichocki N."/>
            <person name="Veneault-Fourrey C."/>
            <person name="LaButti K."/>
            <person name="Lindquist E.A."/>
            <person name="Lipzen A."/>
            <person name="Lundell T."/>
            <person name="Morin E."/>
            <person name="Murat C."/>
            <person name="Riley R."/>
            <person name="Ohm R."/>
            <person name="Sun H."/>
            <person name="Tunlid A."/>
            <person name="Henrissat B."/>
            <person name="Grigoriev I.V."/>
            <person name="Hibbett D.S."/>
            <person name="Martin F."/>
        </authorList>
    </citation>
    <scope>NUCLEOTIDE SEQUENCE [LARGE SCALE GENOMIC DNA]</scope>
    <source>
        <strain evidence="3">h7</strain>
    </source>
</reference>
<sequence length="184" mass="19545">MSSGPSNRALGADDGAPPPYLPPAHSQVNKDSPYSMPTPATDSTNQQASAMGDTGYQPTSPGMPVPQTTTTNTGSASSSGYSAGKYGTSSRSQPVPAAASPIYTTQYYYQPPPSSVYIPTVIGDPTAQGYVSEFGLRARKTSAYDEVRPLWDTGSDFLIPFWSDLSMTRTFIVHAAVRGWSDIF</sequence>
<dbReference type="EMBL" id="KN831779">
    <property type="protein sequence ID" value="KIM41946.1"/>
    <property type="molecule type" value="Genomic_DNA"/>
</dbReference>
<evidence type="ECO:0000313" key="3">
    <source>
        <dbReference type="Proteomes" id="UP000053424"/>
    </source>
</evidence>
<protein>
    <submittedName>
        <fullName evidence="2">Uncharacterized protein</fullName>
    </submittedName>
</protein>
<organism evidence="2 3">
    <name type="scientific">Hebeloma cylindrosporum</name>
    <dbReference type="NCBI Taxonomy" id="76867"/>
    <lineage>
        <taxon>Eukaryota</taxon>
        <taxon>Fungi</taxon>
        <taxon>Dikarya</taxon>
        <taxon>Basidiomycota</taxon>
        <taxon>Agaricomycotina</taxon>
        <taxon>Agaricomycetes</taxon>
        <taxon>Agaricomycetidae</taxon>
        <taxon>Agaricales</taxon>
        <taxon>Agaricineae</taxon>
        <taxon>Hymenogastraceae</taxon>
        <taxon>Hebeloma</taxon>
    </lineage>
</organism>
<gene>
    <name evidence="2" type="ORF">M413DRAFT_27486</name>
</gene>
<name>A0A0C3CE91_HEBCY</name>
<dbReference type="AlphaFoldDB" id="A0A0C3CE91"/>
<feature type="region of interest" description="Disordered" evidence="1">
    <location>
        <begin position="1"/>
        <end position="96"/>
    </location>
</feature>
<evidence type="ECO:0000256" key="1">
    <source>
        <dbReference type="SAM" id="MobiDB-lite"/>
    </source>
</evidence>
<reference evidence="2 3" key="1">
    <citation type="submission" date="2014-04" db="EMBL/GenBank/DDBJ databases">
        <authorList>
            <consortium name="DOE Joint Genome Institute"/>
            <person name="Kuo A."/>
            <person name="Gay G."/>
            <person name="Dore J."/>
            <person name="Kohler A."/>
            <person name="Nagy L.G."/>
            <person name="Floudas D."/>
            <person name="Copeland A."/>
            <person name="Barry K.W."/>
            <person name="Cichocki N."/>
            <person name="Veneault-Fourrey C."/>
            <person name="LaButti K."/>
            <person name="Lindquist E.A."/>
            <person name="Lipzen A."/>
            <person name="Lundell T."/>
            <person name="Morin E."/>
            <person name="Murat C."/>
            <person name="Sun H."/>
            <person name="Tunlid A."/>
            <person name="Henrissat B."/>
            <person name="Grigoriev I.V."/>
            <person name="Hibbett D.S."/>
            <person name="Martin F."/>
            <person name="Nordberg H.P."/>
            <person name="Cantor M.N."/>
            <person name="Hua S.X."/>
        </authorList>
    </citation>
    <scope>NUCLEOTIDE SEQUENCE [LARGE SCALE GENOMIC DNA]</scope>
    <source>
        <strain evidence="3">h7</strain>
    </source>
</reference>
<evidence type="ECO:0000313" key="2">
    <source>
        <dbReference type="EMBL" id="KIM41946.1"/>
    </source>
</evidence>
<proteinExistence type="predicted"/>
<dbReference type="Proteomes" id="UP000053424">
    <property type="component" value="Unassembled WGS sequence"/>
</dbReference>
<feature type="compositionally biased region" description="Low complexity" evidence="1">
    <location>
        <begin position="68"/>
        <end position="90"/>
    </location>
</feature>
<feature type="compositionally biased region" description="Polar residues" evidence="1">
    <location>
        <begin position="38"/>
        <end position="49"/>
    </location>
</feature>
<accession>A0A0C3CE91</accession>